<keyword evidence="5" id="KW-0547">Nucleotide-binding</keyword>
<comment type="similarity">
    <text evidence="2">Belongs to the FGGY kinase family.</text>
</comment>
<dbReference type="InterPro" id="IPR018484">
    <property type="entry name" value="FGGY_N"/>
</dbReference>
<dbReference type="Gene3D" id="3.30.420.40">
    <property type="match status" value="2"/>
</dbReference>
<evidence type="ECO:0000256" key="3">
    <source>
        <dbReference type="ARBA" id="ARBA00012099"/>
    </source>
</evidence>
<dbReference type="OrthoDB" id="5422795at2759"/>
<evidence type="ECO:0000256" key="8">
    <source>
        <dbReference type="ARBA" id="ARBA00022840"/>
    </source>
</evidence>
<dbReference type="FunCoup" id="C1E1H0">
    <property type="interactions" value="775"/>
</dbReference>
<dbReference type="PANTHER" id="PTHR10196">
    <property type="entry name" value="SUGAR KINASE"/>
    <property type="match status" value="1"/>
</dbReference>
<dbReference type="InterPro" id="IPR042018">
    <property type="entry name" value="GK1-3_metazoan-type"/>
</dbReference>
<evidence type="ECO:0000259" key="11">
    <source>
        <dbReference type="Pfam" id="PF02782"/>
    </source>
</evidence>
<evidence type="ECO:0000259" key="10">
    <source>
        <dbReference type="Pfam" id="PF00370"/>
    </source>
</evidence>
<dbReference type="PROSITE" id="PS00933">
    <property type="entry name" value="FGGY_KINASES_1"/>
    <property type="match status" value="1"/>
</dbReference>
<dbReference type="InterPro" id="IPR043129">
    <property type="entry name" value="ATPase_NBD"/>
</dbReference>
<dbReference type="FunFam" id="3.30.420.40:FF:000086">
    <property type="entry name" value="Glycerol kinase"/>
    <property type="match status" value="1"/>
</dbReference>
<dbReference type="InterPro" id="IPR018485">
    <property type="entry name" value="FGGY_C"/>
</dbReference>
<dbReference type="GO" id="GO:0005524">
    <property type="term" value="F:ATP binding"/>
    <property type="evidence" value="ECO:0007669"/>
    <property type="project" value="UniProtKB-KW"/>
</dbReference>
<keyword evidence="13" id="KW-1185">Reference proteome</keyword>
<keyword evidence="7" id="KW-0319">Glycerol metabolism</keyword>
<dbReference type="OMA" id="FMLMNIG"/>
<dbReference type="GO" id="GO:0004370">
    <property type="term" value="F:glycerol kinase activity"/>
    <property type="evidence" value="ECO:0007669"/>
    <property type="project" value="UniProtKB-EC"/>
</dbReference>
<evidence type="ECO:0000256" key="1">
    <source>
        <dbReference type="ARBA" id="ARBA00005190"/>
    </source>
</evidence>
<protein>
    <recommendedName>
        <fullName evidence="3">glycerol kinase</fullName>
        <ecNumber evidence="3">2.7.1.30</ecNumber>
    </recommendedName>
    <alternativeName>
        <fullName evidence="9">ATP:glycerol 3-phosphotransferase</fullName>
    </alternativeName>
</protein>
<name>C1E1H0_MICCC</name>
<dbReference type="Pfam" id="PF02782">
    <property type="entry name" value="FGGY_C"/>
    <property type="match status" value="1"/>
</dbReference>
<evidence type="ECO:0000256" key="4">
    <source>
        <dbReference type="ARBA" id="ARBA00022679"/>
    </source>
</evidence>
<dbReference type="SUPFAM" id="SSF53067">
    <property type="entry name" value="Actin-like ATPase domain"/>
    <property type="match status" value="2"/>
</dbReference>
<dbReference type="KEGG" id="mis:MICPUN_79438"/>
<dbReference type="UniPathway" id="UPA00618">
    <property type="reaction ID" value="UER00672"/>
</dbReference>
<comment type="pathway">
    <text evidence="1">Polyol metabolism; glycerol degradation via glycerol kinase pathway; sn-glycerol 3-phosphate from glycerol: step 1/1.</text>
</comment>
<feature type="domain" description="Carbohydrate kinase FGGY C-terminal" evidence="11">
    <location>
        <begin position="269"/>
        <end position="460"/>
    </location>
</feature>
<accession>C1E1H0</accession>
<evidence type="ECO:0000256" key="2">
    <source>
        <dbReference type="ARBA" id="ARBA00009156"/>
    </source>
</evidence>
<dbReference type="CDD" id="cd07792">
    <property type="entry name" value="ASKHA_NBD_FGGY_GK1-3-like"/>
    <property type="match status" value="1"/>
</dbReference>
<dbReference type="GO" id="GO:0019563">
    <property type="term" value="P:glycerol catabolic process"/>
    <property type="evidence" value="ECO:0007669"/>
    <property type="project" value="UniProtKB-UniPathway"/>
</dbReference>
<dbReference type="GO" id="GO:0046167">
    <property type="term" value="P:glycerol-3-phosphate biosynthetic process"/>
    <property type="evidence" value="ECO:0007669"/>
    <property type="project" value="TreeGrafter"/>
</dbReference>
<dbReference type="GO" id="GO:0005739">
    <property type="term" value="C:mitochondrion"/>
    <property type="evidence" value="ECO:0007669"/>
    <property type="project" value="TreeGrafter"/>
</dbReference>
<gene>
    <name evidence="12" type="ORF">MICPUN_79438</name>
</gene>
<evidence type="ECO:0000256" key="6">
    <source>
        <dbReference type="ARBA" id="ARBA00022777"/>
    </source>
</evidence>
<evidence type="ECO:0000256" key="7">
    <source>
        <dbReference type="ARBA" id="ARBA00022798"/>
    </source>
</evidence>
<dbReference type="InterPro" id="IPR005999">
    <property type="entry name" value="Glycerol_kin"/>
</dbReference>
<dbReference type="Pfam" id="PF00370">
    <property type="entry name" value="FGGY_N"/>
    <property type="match status" value="1"/>
</dbReference>
<keyword evidence="6" id="KW-0418">Kinase</keyword>
<dbReference type="GeneID" id="8241673"/>
<sequence length="527" mass="56364">MAPKLVGAIDQGTTSTRFILYRVVGDGVLQPLASHQMEHKQIYPKPGWCEHDPEEIYANTLTCIASALEAVPGGATASDVACVGITNQRETTVAWSKRTGKPLHNAVVWLDMRTSDLCESLTSEVMGGDKDAFREVCGLPISTYFSGVKMRWLLDNCDAVKAAAAENDLAFGTIDSWLLHRLTGSAGTHVTDATNASRTMLMDLRTQTWHEPTAVKLGVPMHSLPRIVSCAEEYGVITEGALKGVKLTGCLGDQHAATLGQRCDAGRAKNTYGTGCFMLLNTGGNVVESKHGLLTTMAWRLGKDATPAYALEGSVAIAGAGVQWLRDNLGLIRSAADVEPLAASVPDAGGVYFVPAFSGLFAPRWRPDARGVCVGLTQFTTKAHLARALLEAICFQTVDVLEAMRKDASDLDMTALHVDGGATANGLMMQTQADLLGLRVFRPANVETTAMGAALAAGVGAGLFSERAVFEDTPADESIADAEWLRDEMANRAYFEPAIGEDERARRYAGWCDAVERSLNLAPQQGK</sequence>
<keyword evidence="4" id="KW-0808">Transferase</keyword>
<evidence type="ECO:0000256" key="9">
    <source>
        <dbReference type="ARBA" id="ARBA00043149"/>
    </source>
</evidence>
<keyword evidence="8" id="KW-0067">ATP-binding</keyword>
<dbReference type="eggNOG" id="KOG2517">
    <property type="taxonomic scope" value="Eukaryota"/>
</dbReference>
<dbReference type="Proteomes" id="UP000002009">
    <property type="component" value="Chromosome 3"/>
</dbReference>
<dbReference type="EC" id="2.7.1.30" evidence="3"/>
<dbReference type="FunFam" id="3.30.420.40:FF:000108">
    <property type="entry name" value="Glycerol kinase, glycosomal"/>
    <property type="match status" value="1"/>
</dbReference>
<evidence type="ECO:0000313" key="13">
    <source>
        <dbReference type="Proteomes" id="UP000002009"/>
    </source>
</evidence>
<evidence type="ECO:0000256" key="5">
    <source>
        <dbReference type="ARBA" id="ARBA00022741"/>
    </source>
</evidence>
<dbReference type="STRING" id="296587.C1E1H0"/>
<dbReference type="PANTHER" id="PTHR10196:SF69">
    <property type="entry name" value="GLYCEROL KINASE"/>
    <property type="match status" value="1"/>
</dbReference>
<dbReference type="NCBIfam" id="NF000756">
    <property type="entry name" value="PRK00047.1"/>
    <property type="match status" value="1"/>
</dbReference>
<feature type="domain" description="Carbohydrate kinase FGGY N-terminal" evidence="10">
    <location>
        <begin position="6"/>
        <end position="260"/>
    </location>
</feature>
<dbReference type="InterPro" id="IPR000577">
    <property type="entry name" value="Carb_kinase_FGGY"/>
</dbReference>
<dbReference type="EMBL" id="CP001324">
    <property type="protein sequence ID" value="ACO61740.1"/>
    <property type="molecule type" value="Genomic_DNA"/>
</dbReference>
<reference evidence="12 13" key="1">
    <citation type="journal article" date="2009" name="Science">
        <title>Green evolution and dynamic adaptations revealed by genomes of the marine picoeukaryotes Micromonas.</title>
        <authorList>
            <person name="Worden A.Z."/>
            <person name="Lee J.H."/>
            <person name="Mock T."/>
            <person name="Rouze P."/>
            <person name="Simmons M.P."/>
            <person name="Aerts A.L."/>
            <person name="Allen A.E."/>
            <person name="Cuvelier M.L."/>
            <person name="Derelle E."/>
            <person name="Everett M.V."/>
            <person name="Foulon E."/>
            <person name="Grimwood J."/>
            <person name="Gundlach H."/>
            <person name="Henrissat B."/>
            <person name="Napoli C."/>
            <person name="McDonald S.M."/>
            <person name="Parker M.S."/>
            <person name="Rombauts S."/>
            <person name="Salamov A."/>
            <person name="Von Dassow P."/>
            <person name="Badger J.H."/>
            <person name="Coutinho P.M."/>
            <person name="Demir E."/>
            <person name="Dubchak I."/>
            <person name="Gentemann C."/>
            <person name="Eikrem W."/>
            <person name="Gready J.E."/>
            <person name="John U."/>
            <person name="Lanier W."/>
            <person name="Lindquist E.A."/>
            <person name="Lucas S."/>
            <person name="Mayer K.F."/>
            <person name="Moreau H."/>
            <person name="Not F."/>
            <person name="Otillar R."/>
            <person name="Panaud O."/>
            <person name="Pangilinan J."/>
            <person name="Paulsen I."/>
            <person name="Piegu B."/>
            <person name="Poliakov A."/>
            <person name="Robbens S."/>
            <person name="Schmutz J."/>
            <person name="Toulza E."/>
            <person name="Wyss T."/>
            <person name="Zelensky A."/>
            <person name="Zhou K."/>
            <person name="Armbrust E.V."/>
            <person name="Bhattacharya D."/>
            <person name="Goodenough U.W."/>
            <person name="Van de Peer Y."/>
            <person name="Grigoriev I.V."/>
        </authorList>
    </citation>
    <scope>NUCLEOTIDE SEQUENCE [LARGE SCALE GENOMIC DNA]</scope>
    <source>
        <strain evidence="13">RCC299 / NOUM17</strain>
    </source>
</reference>
<evidence type="ECO:0000313" key="12">
    <source>
        <dbReference type="EMBL" id="ACO61740.1"/>
    </source>
</evidence>
<dbReference type="AlphaFoldDB" id="C1E1H0"/>
<organism evidence="12 13">
    <name type="scientific">Micromonas commoda (strain RCC299 / NOUM17 / CCMP2709)</name>
    <name type="common">Picoplanktonic green alga</name>
    <dbReference type="NCBI Taxonomy" id="296587"/>
    <lineage>
        <taxon>Eukaryota</taxon>
        <taxon>Viridiplantae</taxon>
        <taxon>Chlorophyta</taxon>
        <taxon>Mamiellophyceae</taxon>
        <taxon>Mamiellales</taxon>
        <taxon>Mamiellaceae</taxon>
        <taxon>Micromonas</taxon>
    </lineage>
</organism>
<dbReference type="RefSeq" id="XP_002500482.1">
    <property type="nucleotide sequence ID" value="XM_002500436.1"/>
</dbReference>
<dbReference type="GO" id="GO:0006641">
    <property type="term" value="P:triglyceride metabolic process"/>
    <property type="evidence" value="ECO:0007669"/>
    <property type="project" value="TreeGrafter"/>
</dbReference>
<proteinExistence type="inferred from homology"/>
<dbReference type="PIRSF" id="PIRSF000538">
    <property type="entry name" value="GlpK"/>
    <property type="match status" value="1"/>
</dbReference>
<dbReference type="InParanoid" id="C1E1H0"/>
<dbReference type="InterPro" id="IPR018483">
    <property type="entry name" value="Carb_kinase_FGGY_CS"/>
</dbReference>
<dbReference type="NCBIfam" id="TIGR01311">
    <property type="entry name" value="glycerol_kin"/>
    <property type="match status" value="1"/>
</dbReference>